<evidence type="ECO:0000313" key="3">
    <source>
        <dbReference type="EMBL" id="OOR03249.1"/>
    </source>
</evidence>
<dbReference type="EMBL" id="AHEV01000012">
    <property type="protein sequence ID" value="EJR41772.1"/>
    <property type="molecule type" value="Genomic_DNA"/>
</dbReference>
<gene>
    <name evidence="6" type="ORF">BACI71_70761</name>
    <name evidence="4" type="ORF">BACWE_35710</name>
    <name evidence="3" type="ORF">BW900_28100</name>
    <name evidence="5" type="ORF">I6G81_16560</name>
    <name evidence="2" type="ORF">III_02199</name>
</gene>
<dbReference type="Proteomes" id="UP000596196">
    <property type="component" value="Chromosome"/>
</dbReference>
<evidence type="ECO:0000313" key="2">
    <source>
        <dbReference type="EMBL" id="EJR41772.1"/>
    </source>
</evidence>
<accession>A0A084IVJ9</accession>
<dbReference type="EMBL" id="CP065877">
    <property type="protein sequence ID" value="QQA14030.1"/>
    <property type="molecule type" value="Genomic_DNA"/>
</dbReference>
<evidence type="ECO:0000313" key="11">
    <source>
        <dbReference type="Proteomes" id="UP000596196"/>
    </source>
</evidence>
<dbReference type="EMBL" id="MUAI01000052">
    <property type="protein sequence ID" value="OOR03249.1"/>
    <property type="molecule type" value="Genomic_DNA"/>
</dbReference>
<keyword evidence="1" id="KW-0472">Membrane</keyword>
<keyword evidence="1" id="KW-0812">Transmembrane</keyword>
<evidence type="ECO:0000313" key="7">
    <source>
        <dbReference type="Proteomes" id="UP000006976"/>
    </source>
</evidence>
<keyword evidence="1" id="KW-1133">Transmembrane helix</keyword>
<protein>
    <recommendedName>
        <fullName evidence="12">Group-specific protein</fullName>
    </recommendedName>
</protein>
<evidence type="ECO:0000256" key="1">
    <source>
        <dbReference type="SAM" id="Phobius"/>
    </source>
</evidence>
<dbReference type="Proteomes" id="UP000006976">
    <property type="component" value="Unassembled WGS sequence"/>
</dbReference>
<organism evidence="6 10">
    <name type="scientific">Bacillus mycoides</name>
    <dbReference type="NCBI Taxonomy" id="1405"/>
    <lineage>
        <taxon>Bacteria</taxon>
        <taxon>Bacillati</taxon>
        <taxon>Bacillota</taxon>
        <taxon>Bacilli</taxon>
        <taxon>Bacillales</taxon>
        <taxon>Bacillaceae</taxon>
        <taxon>Bacillus</taxon>
        <taxon>Bacillus cereus group</taxon>
    </lineage>
</organism>
<keyword evidence="11" id="KW-1185">Reference proteome</keyword>
<evidence type="ECO:0000313" key="5">
    <source>
        <dbReference type="EMBL" id="QQA14030.1"/>
    </source>
</evidence>
<proteinExistence type="predicted"/>
<dbReference type="EMBL" id="MKZQ01000041">
    <property type="protein sequence ID" value="PJN69586.1"/>
    <property type="molecule type" value="Genomic_DNA"/>
</dbReference>
<name>A0A084IVJ9_BACMY</name>
<dbReference type="Proteomes" id="UP000437562">
    <property type="component" value="Unassembled WGS sequence"/>
</dbReference>
<reference evidence="4 9" key="2">
    <citation type="submission" date="2016-10" db="EMBL/GenBank/DDBJ databases">
        <title>Genome Sequence of Bacillus weihenstephanensis GM6LP.</title>
        <authorList>
            <person name="Poehlein A."/>
            <person name="Wemheuer F."/>
            <person name="Hollensteiner J."/>
            <person name="Wemheuer B."/>
        </authorList>
    </citation>
    <scope>NUCLEOTIDE SEQUENCE [LARGE SCALE GENOMIC DNA]</scope>
    <source>
        <strain evidence="4 9">GM6LP</strain>
    </source>
</reference>
<dbReference type="Proteomes" id="UP000190696">
    <property type="component" value="Unassembled WGS sequence"/>
</dbReference>
<feature type="transmembrane region" description="Helical" evidence="1">
    <location>
        <begin position="65"/>
        <end position="86"/>
    </location>
</feature>
<evidence type="ECO:0000313" key="6">
    <source>
        <dbReference type="EMBL" id="VXC84609.1"/>
    </source>
</evidence>
<dbReference type="EMBL" id="CABWMC010000032">
    <property type="protein sequence ID" value="VXC84609.1"/>
    <property type="molecule type" value="Genomic_DNA"/>
</dbReference>
<evidence type="ECO:0000313" key="9">
    <source>
        <dbReference type="Proteomes" id="UP000236165"/>
    </source>
</evidence>
<evidence type="ECO:0000313" key="4">
    <source>
        <dbReference type="EMBL" id="PJN69586.1"/>
    </source>
</evidence>
<feature type="transmembrane region" description="Helical" evidence="1">
    <location>
        <begin position="39"/>
        <end position="58"/>
    </location>
</feature>
<accession>J8I937</accession>
<accession>A0A654BY19</accession>
<evidence type="ECO:0000313" key="10">
    <source>
        <dbReference type="Proteomes" id="UP000437562"/>
    </source>
</evidence>
<dbReference type="KEGG" id="bmyo:BG05_2716"/>
<evidence type="ECO:0008006" key="12">
    <source>
        <dbReference type="Google" id="ProtNLM"/>
    </source>
</evidence>
<reference evidence="6 10" key="4">
    <citation type="submission" date="2019-10" db="EMBL/GenBank/DDBJ databases">
        <authorList>
            <person name="Karimi E."/>
        </authorList>
    </citation>
    <scope>NUCLEOTIDE SEQUENCE [LARGE SCALE GENOMIC DNA]</scope>
    <source>
        <strain evidence="6">Bacillus sp. 71</strain>
    </source>
</reference>
<accession>A0A0B5S4H9</accession>
<reference evidence="5 11" key="5">
    <citation type="submission" date="2020-12" db="EMBL/GenBank/DDBJ databases">
        <title>FDA dAtabase for Regulatory Grade micrObial Sequences (FDA-ARGOS): Supporting development and validation of Infectious Disease Dx tests.</title>
        <authorList>
            <person name="Nelson B."/>
            <person name="Plummer A."/>
            <person name="Tallon L."/>
            <person name="Sadzewicz L."/>
            <person name="Zhao X."/>
            <person name="Boylan J."/>
            <person name="Ott S."/>
            <person name="Bowen H."/>
            <person name="Vavikolanu K."/>
            <person name="Mehta A."/>
            <person name="Aluvathingal J."/>
            <person name="Nadendla S."/>
            <person name="Myers T."/>
            <person name="Yan Y."/>
            <person name="Sichtig H."/>
        </authorList>
    </citation>
    <scope>NUCLEOTIDE SEQUENCE [LARGE SCALE GENOMIC DNA]</scope>
    <source>
        <strain evidence="5 11">FDAARGOS_924</strain>
    </source>
</reference>
<evidence type="ECO:0000313" key="8">
    <source>
        <dbReference type="Proteomes" id="UP000190696"/>
    </source>
</evidence>
<sequence>MQLKYGKHINILSIVLTLFSFSVIVSFSTWLSGYSIPNLSTMLKVTMWSAFILGIIGFRQEKSALAIIIMGICAFALVVLYTYAVISFLEH</sequence>
<reference evidence="3 8" key="3">
    <citation type="submission" date="2017-01" db="EMBL/GenBank/DDBJ databases">
        <title>Bacillus cereus isolates.</title>
        <authorList>
            <person name="Beno S.M."/>
        </authorList>
    </citation>
    <scope>NUCLEOTIDE SEQUENCE [LARGE SCALE GENOMIC DNA]</scope>
    <source>
        <strain evidence="3 8">FSL W7-1108</strain>
    </source>
</reference>
<reference evidence="2 7" key="1">
    <citation type="submission" date="2012-04" db="EMBL/GenBank/DDBJ databases">
        <title>The Genome Sequence of Bacillus cereus VD078.</title>
        <authorList>
            <consortium name="The Broad Institute Genome Sequencing Platform"/>
            <consortium name="The Broad Institute Genome Sequencing Center for Infectious Disease"/>
            <person name="Feldgarden M."/>
            <person name="Van der Auwera G.A."/>
            <person name="Mahillon J."/>
            <person name="Duprez V."/>
            <person name="Timmery S."/>
            <person name="Mattelet C."/>
            <person name="Dierick K."/>
            <person name="Sun M."/>
            <person name="Yu Z."/>
            <person name="Zhu L."/>
            <person name="Hu X."/>
            <person name="Shank E.B."/>
            <person name="Swiecicka I."/>
            <person name="Hansen B.M."/>
            <person name="Andrup L."/>
            <person name="Young S.K."/>
            <person name="Zeng Q."/>
            <person name="Gargeya S."/>
            <person name="Fitzgerald M."/>
            <person name="Haas B."/>
            <person name="Abouelleil A."/>
            <person name="Alvarado L."/>
            <person name="Arachchi H.M."/>
            <person name="Berlin A."/>
            <person name="Chapman S.B."/>
            <person name="Goldberg J."/>
            <person name="Griggs A."/>
            <person name="Gujja S."/>
            <person name="Hansen M."/>
            <person name="Howarth C."/>
            <person name="Imamovic A."/>
            <person name="Larimer J."/>
            <person name="McCowen C."/>
            <person name="Montmayeur A."/>
            <person name="Murphy C."/>
            <person name="Neiman D."/>
            <person name="Pearson M."/>
            <person name="Priest M."/>
            <person name="Roberts A."/>
            <person name="Saif S."/>
            <person name="Shea T."/>
            <person name="Sisk P."/>
            <person name="Sykes S."/>
            <person name="Wortman J."/>
            <person name="Nusbaum C."/>
            <person name="Birren B."/>
        </authorList>
    </citation>
    <scope>NUCLEOTIDE SEQUENCE [LARGE SCALE GENOMIC DNA]</scope>
    <source>
        <strain evidence="2 7">VD078</strain>
    </source>
</reference>
<dbReference type="AlphaFoldDB" id="A0A084IVJ9"/>
<feature type="transmembrane region" description="Helical" evidence="1">
    <location>
        <begin position="12"/>
        <end position="33"/>
    </location>
</feature>
<dbReference type="Proteomes" id="UP000236165">
    <property type="component" value="Unassembled WGS sequence"/>
</dbReference>
<dbReference type="RefSeq" id="WP_002084476.1">
    <property type="nucleotide sequence ID" value="NZ_CM000719.1"/>
</dbReference>
<dbReference type="GeneID" id="66267149"/>